<dbReference type="Pfam" id="PF00381">
    <property type="entry name" value="PTS-HPr"/>
    <property type="match status" value="1"/>
</dbReference>
<evidence type="ECO:0000256" key="1">
    <source>
        <dbReference type="ARBA" id="ARBA00003681"/>
    </source>
</evidence>
<evidence type="ECO:0000313" key="8">
    <source>
        <dbReference type="Proteomes" id="UP000198718"/>
    </source>
</evidence>
<evidence type="ECO:0000256" key="3">
    <source>
        <dbReference type="ARBA" id="ARBA00020422"/>
    </source>
</evidence>
<protein>
    <recommendedName>
        <fullName evidence="3">Phosphocarrier protein HPr</fullName>
    </recommendedName>
</protein>
<dbReference type="STRING" id="393762.SAMN05660472_00744"/>
<dbReference type="GO" id="GO:0005737">
    <property type="term" value="C:cytoplasm"/>
    <property type="evidence" value="ECO:0007669"/>
    <property type="project" value="UniProtKB-SubCell"/>
</dbReference>
<evidence type="ECO:0000259" key="6">
    <source>
        <dbReference type="PROSITE" id="PS51350"/>
    </source>
</evidence>
<evidence type="ECO:0000256" key="5">
    <source>
        <dbReference type="ARBA" id="ARBA00022683"/>
    </source>
</evidence>
<dbReference type="EMBL" id="FNFP01000001">
    <property type="protein sequence ID" value="SDK10311.1"/>
    <property type="molecule type" value="Genomic_DNA"/>
</dbReference>
<keyword evidence="8" id="KW-1185">Reference proteome</keyword>
<dbReference type="PRINTS" id="PR00107">
    <property type="entry name" value="PHOSPHOCPHPR"/>
</dbReference>
<dbReference type="Gene3D" id="3.30.1340.10">
    <property type="entry name" value="HPr-like"/>
    <property type="match status" value="1"/>
</dbReference>
<evidence type="ECO:0000256" key="4">
    <source>
        <dbReference type="ARBA" id="ARBA00022490"/>
    </source>
</evidence>
<dbReference type="InterPro" id="IPR050399">
    <property type="entry name" value="HPr"/>
</dbReference>
<accession>A0A1G8Z5F8</accession>
<dbReference type="GO" id="GO:0009401">
    <property type="term" value="P:phosphoenolpyruvate-dependent sugar phosphotransferase system"/>
    <property type="evidence" value="ECO:0007669"/>
    <property type="project" value="UniProtKB-KW"/>
</dbReference>
<dbReference type="InterPro" id="IPR002114">
    <property type="entry name" value="PTS_HPr_Ser_P_site"/>
</dbReference>
<dbReference type="CDD" id="cd00367">
    <property type="entry name" value="PTS-HPr_like"/>
    <property type="match status" value="1"/>
</dbReference>
<dbReference type="AlphaFoldDB" id="A0A1G8Z5F8"/>
<organism evidence="7 8">
    <name type="scientific">Natronincola ferrireducens</name>
    <dbReference type="NCBI Taxonomy" id="393762"/>
    <lineage>
        <taxon>Bacteria</taxon>
        <taxon>Bacillati</taxon>
        <taxon>Bacillota</taxon>
        <taxon>Clostridia</taxon>
        <taxon>Peptostreptococcales</taxon>
        <taxon>Natronincolaceae</taxon>
        <taxon>Natronincola</taxon>
    </lineage>
</organism>
<name>A0A1G8Z5F8_9FIRM</name>
<dbReference type="PROSITE" id="PS00589">
    <property type="entry name" value="PTS_HPR_SER"/>
    <property type="match status" value="1"/>
</dbReference>
<dbReference type="PROSITE" id="PS00369">
    <property type="entry name" value="PTS_HPR_HIS"/>
    <property type="match status" value="1"/>
</dbReference>
<proteinExistence type="predicted"/>
<gene>
    <name evidence="7" type="ORF">SAMN05660472_00744</name>
</gene>
<evidence type="ECO:0000256" key="2">
    <source>
        <dbReference type="ARBA" id="ARBA00004496"/>
    </source>
</evidence>
<sequence>MVEKEIVLLNDTGLHARPASMIVKEAGKYTSDIKIIKNEKEYNPRSIMSILSMGAVKGDSLVIKAIGEDEEKAVKELGDLIENNIMD</sequence>
<dbReference type="InterPro" id="IPR000032">
    <property type="entry name" value="HPr-like"/>
</dbReference>
<dbReference type="SUPFAM" id="SSF55594">
    <property type="entry name" value="HPr-like"/>
    <property type="match status" value="1"/>
</dbReference>
<dbReference type="Proteomes" id="UP000198718">
    <property type="component" value="Unassembled WGS sequence"/>
</dbReference>
<dbReference type="InterPro" id="IPR001020">
    <property type="entry name" value="PTS_HPr_His_P_site"/>
</dbReference>
<dbReference type="PROSITE" id="PS51350">
    <property type="entry name" value="PTS_HPR_DOM"/>
    <property type="match status" value="1"/>
</dbReference>
<comment type="subcellular location">
    <subcellularLocation>
        <location evidence="2">Cytoplasm</location>
    </subcellularLocation>
</comment>
<dbReference type="PANTHER" id="PTHR33705:SF2">
    <property type="entry name" value="PHOSPHOCARRIER PROTEIN NPR"/>
    <property type="match status" value="1"/>
</dbReference>
<evidence type="ECO:0000313" key="7">
    <source>
        <dbReference type="EMBL" id="SDK10311.1"/>
    </source>
</evidence>
<dbReference type="NCBIfam" id="TIGR01003">
    <property type="entry name" value="PTS_HPr_family"/>
    <property type="match status" value="1"/>
</dbReference>
<feature type="domain" description="HPr" evidence="6">
    <location>
        <begin position="1"/>
        <end position="87"/>
    </location>
</feature>
<dbReference type="RefSeq" id="WP_090550435.1">
    <property type="nucleotide sequence ID" value="NZ_FNFP01000001.1"/>
</dbReference>
<keyword evidence="4" id="KW-0963">Cytoplasm</keyword>
<keyword evidence="5" id="KW-0598">Phosphotransferase system</keyword>
<dbReference type="PANTHER" id="PTHR33705">
    <property type="entry name" value="PHOSPHOCARRIER PROTEIN HPR"/>
    <property type="match status" value="1"/>
</dbReference>
<dbReference type="InterPro" id="IPR035895">
    <property type="entry name" value="HPr-like_sf"/>
</dbReference>
<comment type="function">
    <text evidence="1">General (non sugar-specific) component of the phosphoenolpyruvate-dependent sugar phosphotransferase system (sugar PTS). This major carbohydrate active-transport system catalyzes the phosphorylation of incoming sugar substrates concomitantly with their translocation across the cell membrane. The phosphoryl group from phosphoenolpyruvate (PEP) is transferred to the phosphoryl carrier protein HPr by enzyme I. Phospho-HPr then transfers it to the PTS EIIA domain.</text>
</comment>
<dbReference type="OrthoDB" id="9809047at2"/>
<reference evidence="7 8" key="1">
    <citation type="submission" date="2016-10" db="EMBL/GenBank/DDBJ databases">
        <authorList>
            <person name="de Groot N.N."/>
        </authorList>
    </citation>
    <scope>NUCLEOTIDE SEQUENCE [LARGE SCALE GENOMIC DNA]</scope>
    <source>
        <strain evidence="7 8">DSM 18346</strain>
    </source>
</reference>